<comment type="caution">
    <text evidence="1">The sequence shown here is derived from an EMBL/GenBank/DDBJ whole genome shotgun (WGS) entry which is preliminary data.</text>
</comment>
<organism evidence="1 2">
    <name type="scientific">Intoshia linei</name>
    <dbReference type="NCBI Taxonomy" id="1819745"/>
    <lineage>
        <taxon>Eukaryota</taxon>
        <taxon>Metazoa</taxon>
        <taxon>Spiralia</taxon>
        <taxon>Lophotrochozoa</taxon>
        <taxon>Mesozoa</taxon>
        <taxon>Orthonectida</taxon>
        <taxon>Rhopaluridae</taxon>
        <taxon>Intoshia</taxon>
    </lineage>
</organism>
<keyword evidence="2" id="KW-1185">Reference proteome</keyword>
<accession>A0A177B9U4</accession>
<reference evidence="1 2" key="1">
    <citation type="submission" date="2016-04" db="EMBL/GenBank/DDBJ databases">
        <title>The genome of Intoshia linei affirms orthonectids as highly simplified spiralians.</title>
        <authorList>
            <person name="Mikhailov K.V."/>
            <person name="Slusarev G.S."/>
            <person name="Nikitin M.A."/>
            <person name="Logacheva M.D."/>
            <person name="Penin A."/>
            <person name="Aleoshin V."/>
            <person name="Panchin Y.V."/>
        </authorList>
    </citation>
    <scope>NUCLEOTIDE SEQUENCE [LARGE SCALE GENOMIC DNA]</scope>
    <source>
        <strain evidence="1">Intl2013</strain>
        <tissue evidence="1">Whole animal</tissue>
    </source>
</reference>
<dbReference type="EMBL" id="LWCA01000082">
    <property type="protein sequence ID" value="OAF71078.1"/>
    <property type="molecule type" value="Genomic_DNA"/>
</dbReference>
<gene>
    <name evidence="1" type="ORF">A3Q56_01159</name>
</gene>
<protein>
    <submittedName>
        <fullName evidence="1">Uncharacterized protein</fullName>
    </submittedName>
</protein>
<evidence type="ECO:0000313" key="1">
    <source>
        <dbReference type="EMBL" id="OAF71078.1"/>
    </source>
</evidence>
<dbReference type="AlphaFoldDB" id="A0A177B9U4"/>
<evidence type="ECO:0000313" key="2">
    <source>
        <dbReference type="Proteomes" id="UP000078046"/>
    </source>
</evidence>
<name>A0A177B9U4_9BILA</name>
<proteinExistence type="predicted"/>
<sequence>MEIIVHNYVADYLKINNPKSYKQFITENNLSRFDKPNLEFSSLEQILHDVYILKKLDKKAKLFSIMKDKVNCLKLETKKIFTDLTEFELNLIEFSSFYQEINIPSKTKKCNQCIQTENVDVDSVKVNFFDHKDLAQDVGKINNFIDSINKSKMVDSSLKEKNQELKGILSGFENTETMEKMAHALQKLPYINLDECNFTVPSHYEQMLNENERLLKNPLDVNWQFDNSKVEHFDFFNVTGKKRMSTIKGDLQCKYVKNYDNVGENVGSSGKMANDLNVPNYKIPISYIHCDETKNCTIFSNSKTAIQSNHPKNIKPNQPFISNQIVTSVEITHVEPALSPLSDNIG</sequence>
<dbReference type="Proteomes" id="UP000078046">
    <property type="component" value="Unassembled WGS sequence"/>
</dbReference>